<dbReference type="AlphaFoldDB" id="A0A0V1GG07"/>
<sequence length="42" mass="5086">MELKETLALRHIVSCSEVITRWQRSFRKLLGQVTKWLEHAQY</sequence>
<dbReference type="Proteomes" id="UP000055024">
    <property type="component" value="Unassembled WGS sequence"/>
</dbReference>
<evidence type="ECO:0000313" key="2">
    <source>
        <dbReference type="Proteomes" id="UP000055024"/>
    </source>
</evidence>
<comment type="caution">
    <text evidence="1">The sequence shown here is derived from an EMBL/GenBank/DDBJ whole genome shotgun (WGS) entry which is preliminary data.</text>
</comment>
<reference evidence="1 2" key="1">
    <citation type="submission" date="2015-01" db="EMBL/GenBank/DDBJ databases">
        <title>Evolution of Trichinella species and genotypes.</title>
        <authorList>
            <person name="Korhonen P.K."/>
            <person name="Edoardo P."/>
            <person name="Giuseppe L.R."/>
            <person name="Gasser R.B."/>
        </authorList>
    </citation>
    <scope>NUCLEOTIDE SEQUENCE [LARGE SCALE GENOMIC DNA]</scope>
    <source>
        <strain evidence="1">ISS1029</strain>
    </source>
</reference>
<organism evidence="1 2">
    <name type="scientific">Trichinella zimbabwensis</name>
    <dbReference type="NCBI Taxonomy" id="268475"/>
    <lineage>
        <taxon>Eukaryota</taxon>
        <taxon>Metazoa</taxon>
        <taxon>Ecdysozoa</taxon>
        <taxon>Nematoda</taxon>
        <taxon>Enoplea</taxon>
        <taxon>Dorylaimia</taxon>
        <taxon>Trichinellida</taxon>
        <taxon>Trichinellidae</taxon>
        <taxon>Trichinella</taxon>
    </lineage>
</organism>
<gene>
    <name evidence="1" type="ORF">T11_14429</name>
</gene>
<protein>
    <submittedName>
        <fullName evidence="1">Uncharacterized protein</fullName>
    </submittedName>
</protein>
<name>A0A0V1GG07_9BILA</name>
<accession>A0A0V1GG07</accession>
<dbReference type="EMBL" id="JYDP01002581">
    <property type="protein sequence ID" value="KRY96739.1"/>
    <property type="molecule type" value="Genomic_DNA"/>
</dbReference>
<proteinExistence type="predicted"/>
<evidence type="ECO:0000313" key="1">
    <source>
        <dbReference type="EMBL" id="KRY96739.1"/>
    </source>
</evidence>
<keyword evidence="2" id="KW-1185">Reference proteome</keyword>